<sequence length="28" mass="3283">IKFITPVRLTLKYTCIVLYKCLNKNIPS</sequence>
<dbReference type="EMBL" id="KK112239">
    <property type="protein sequence ID" value="KFM57136.1"/>
    <property type="molecule type" value="Genomic_DNA"/>
</dbReference>
<organism evidence="1 2">
    <name type="scientific">Stegodyphus mimosarum</name>
    <name type="common">African social velvet spider</name>
    <dbReference type="NCBI Taxonomy" id="407821"/>
    <lineage>
        <taxon>Eukaryota</taxon>
        <taxon>Metazoa</taxon>
        <taxon>Ecdysozoa</taxon>
        <taxon>Arthropoda</taxon>
        <taxon>Chelicerata</taxon>
        <taxon>Arachnida</taxon>
        <taxon>Araneae</taxon>
        <taxon>Araneomorphae</taxon>
        <taxon>Entelegynae</taxon>
        <taxon>Eresoidea</taxon>
        <taxon>Eresidae</taxon>
        <taxon>Stegodyphus</taxon>
    </lineage>
</organism>
<dbReference type="Proteomes" id="UP000054359">
    <property type="component" value="Unassembled WGS sequence"/>
</dbReference>
<accession>A0A087SW97</accession>
<feature type="non-terminal residue" evidence="1">
    <location>
        <position position="28"/>
    </location>
</feature>
<proteinExistence type="predicted"/>
<evidence type="ECO:0000313" key="2">
    <source>
        <dbReference type="Proteomes" id="UP000054359"/>
    </source>
</evidence>
<name>A0A087SW97_STEMI</name>
<protein>
    <submittedName>
        <fullName evidence="1">Uncharacterized protein</fullName>
    </submittedName>
</protein>
<keyword evidence="2" id="KW-1185">Reference proteome</keyword>
<feature type="non-terminal residue" evidence="1">
    <location>
        <position position="1"/>
    </location>
</feature>
<reference evidence="1 2" key="1">
    <citation type="submission" date="2013-11" db="EMBL/GenBank/DDBJ databases">
        <title>Genome sequencing of Stegodyphus mimosarum.</title>
        <authorList>
            <person name="Bechsgaard J."/>
        </authorList>
    </citation>
    <scope>NUCLEOTIDE SEQUENCE [LARGE SCALE GENOMIC DNA]</scope>
</reference>
<dbReference type="AlphaFoldDB" id="A0A087SW97"/>
<evidence type="ECO:0000313" key="1">
    <source>
        <dbReference type="EMBL" id="KFM57136.1"/>
    </source>
</evidence>
<gene>
    <name evidence="1" type="ORF">X975_18386</name>
</gene>